<keyword evidence="15" id="KW-1185">Reference proteome</keyword>
<evidence type="ECO:0000256" key="2">
    <source>
        <dbReference type="ARBA" id="ARBA00022475"/>
    </source>
</evidence>
<accession>A0ABD1K826</accession>
<dbReference type="GO" id="GO:0005886">
    <property type="term" value="C:plasma membrane"/>
    <property type="evidence" value="ECO:0007669"/>
    <property type="project" value="UniProtKB-SubCell"/>
</dbReference>
<evidence type="ECO:0000256" key="6">
    <source>
        <dbReference type="ARBA" id="ARBA00023136"/>
    </source>
</evidence>
<feature type="region of interest" description="Disordered" evidence="11">
    <location>
        <begin position="150"/>
        <end position="188"/>
    </location>
</feature>
<evidence type="ECO:0000259" key="13">
    <source>
        <dbReference type="PROSITE" id="PS50835"/>
    </source>
</evidence>
<keyword evidence="6 12" id="KW-0472">Membrane</keyword>
<gene>
    <name evidence="14" type="ORF">ACEWY4_010004</name>
</gene>
<dbReference type="InterPro" id="IPR013783">
    <property type="entry name" value="Ig-like_fold"/>
</dbReference>
<keyword evidence="10" id="KW-0393">Immunoglobulin domain</keyword>
<evidence type="ECO:0000256" key="3">
    <source>
        <dbReference type="ARBA" id="ARBA00022692"/>
    </source>
</evidence>
<comment type="caution">
    <text evidence="14">The sequence shown here is derived from an EMBL/GenBank/DDBJ whole genome shotgun (WGS) entry which is preliminary data.</text>
</comment>
<organism evidence="14 15">
    <name type="scientific">Coilia grayii</name>
    <name type="common">Gray's grenadier anchovy</name>
    <dbReference type="NCBI Taxonomy" id="363190"/>
    <lineage>
        <taxon>Eukaryota</taxon>
        <taxon>Metazoa</taxon>
        <taxon>Chordata</taxon>
        <taxon>Craniata</taxon>
        <taxon>Vertebrata</taxon>
        <taxon>Euteleostomi</taxon>
        <taxon>Actinopterygii</taxon>
        <taxon>Neopterygii</taxon>
        <taxon>Teleostei</taxon>
        <taxon>Clupei</taxon>
        <taxon>Clupeiformes</taxon>
        <taxon>Clupeoidei</taxon>
        <taxon>Engraulidae</taxon>
        <taxon>Coilinae</taxon>
        <taxon>Coilia</taxon>
    </lineage>
</organism>
<keyword evidence="9" id="KW-0325">Glycoprotein</keyword>
<dbReference type="InterPro" id="IPR036179">
    <property type="entry name" value="Ig-like_dom_sf"/>
</dbReference>
<dbReference type="InterPro" id="IPR013106">
    <property type="entry name" value="Ig_V-set"/>
</dbReference>
<evidence type="ECO:0000256" key="8">
    <source>
        <dbReference type="ARBA" id="ARBA00023170"/>
    </source>
</evidence>
<evidence type="ECO:0000313" key="14">
    <source>
        <dbReference type="EMBL" id="KAL2095285.1"/>
    </source>
</evidence>
<evidence type="ECO:0000256" key="11">
    <source>
        <dbReference type="SAM" id="MobiDB-lite"/>
    </source>
</evidence>
<dbReference type="Proteomes" id="UP001591681">
    <property type="component" value="Unassembled WGS sequence"/>
</dbReference>
<proteinExistence type="predicted"/>
<dbReference type="InterPro" id="IPR051713">
    <property type="entry name" value="T-cell_Activation_Regulation"/>
</dbReference>
<feature type="compositionally biased region" description="Basic and acidic residues" evidence="11">
    <location>
        <begin position="178"/>
        <end position="188"/>
    </location>
</feature>
<protein>
    <recommendedName>
        <fullName evidence="13">Ig-like domain-containing protein</fullName>
    </recommendedName>
</protein>
<evidence type="ECO:0000256" key="10">
    <source>
        <dbReference type="ARBA" id="ARBA00023319"/>
    </source>
</evidence>
<dbReference type="EMBL" id="JBHFQA010000008">
    <property type="protein sequence ID" value="KAL2095285.1"/>
    <property type="molecule type" value="Genomic_DNA"/>
</dbReference>
<dbReference type="PANTHER" id="PTHR25466:SF9">
    <property type="entry name" value="FIBRONECTIN TYPE-III DOMAIN-CONTAINING PROTEIN"/>
    <property type="match status" value="1"/>
</dbReference>
<feature type="transmembrane region" description="Helical" evidence="12">
    <location>
        <begin position="121"/>
        <end position="141"/>
    </location>
</feature>
<dbReference type="Gene3D" id="2.60.40.10">
    <property type="entry name" value="Immunoglobulins"/>
    <property type="match status" value="1"/>
</dbReference>
<keyword evidence="2" id="KW-1003">Cell membrane</keyword>
<feature type="domain" description="Ig-like" evidence="13">
    <location>
        <begin position="1"/>
        <end position="106"/>
    </location>
</feature>
<evidence type="ECO:0000256" key="1">
    <source>
        <dbReference type="ARBA" id="ARBA00004251"/>
    </source>
</evidence>
<keyword evidence="5 12" id="KW-1133">Transmembrane helix</keyword>
<dbReference type="AlphaFoldDB" id="A0ABD1K826"/>
<dbReference type="SUPFAM" id="SSF48726">
    <property type="entry name" value="Immunoglobulin"/>
    <property type="match status" value="1"/>
</dbReference>
<evidence type="ECO:0000256" key="12">
    <source>
        <dbReference type="SAM" id="Phobius"/>
    </source>
</evidence>
<keyword evidence="8" id="KW-0675">Receptor</keyword>
<dbReference type="InterPro" id="IPR007110">
    <property type="entry name" value="Ig-like_dom"/>
</dbReference>
<evidence type="ECO:0000256" key="4">
    <source>
        <dbReference type="ARBA" id="ARBA00022729"/>
    </source>
</evidence>
<comment type="subcellular location">
    <subcellularLocation>
        <location evidence="1">Cell membrane</location>
        <topology evidence="1">Single-pass type I membrane protein</topology>
    </subcellularLocation>
</comment>
<dbReference type="Pfam" id="PF07686">
    <property type="entry name" value="V-set"/>
    <property type="match status" value="1"/>
</dbReference>
<evidence type="ECO:0000256" key="5">
    <source>
        <dbReference type="ARBA" id="ARBA00022989"/>
    </source>
</evidence>
<keyword evidence="7" id="KW-1015">Disulfide bond</keyword>
<dbReference type="PROSITE" id="PS50835">
    <property type="entry name" value="IG_LIKE"/>
    <property type="match status" value="1"/>
</dbReference>
<dbReference type="PANTHER" id="PTHR25466">
    <property type="entry name" value="T-LYMPHOCYTE ACTIVATION ANTIGEN"/>
    <property type="match status" value="1"/>
</dbReference>
<sequence>MSDIVGASGRSLLIPCIAPKSIQNFTLSWRFSQGRHPSVLLTYDSRTRQTSSSWEGQVKLDQQQVLLGNGSLRLLSPESGENTGSYTCTFSAFQTRHVVQTWVNVTGPETAPMTGQKETDLWIVAVIVGLLGLLVIAIFICRRRRARSEQKDQVIEDTEMQPMQPVKPVNEPTAQGHHLTEDRKDTYT</sequence>
<keyword evidence="4" id="KW-0732">Signal</keyword>
<keyword evidence="3 12" id="KW-0812">Transmembrane</keyword>
<evidence type="ECO:0000256" key="7">
    <source>
        <dbReference type="ARBA" id="ARBA00023157"/>
    </source>
</evidence>
<reference evidence="14 15" key="1">
    <citation type="submission" date="2024-09" db="EMBL/GenBank/DDBJ databases">
        <title>A chromosome-level genome assembly of Gray's grenadier anchovy, Coilia grayii.</title>
        <authorList>
            <person name="Fu Z."/>
        </authorList>
    </citation>
    <scope>NUCLEOTIDE SEQUENCE [LARGE SCALE GENOMIC DNA]</scope>
    <source>
        <strain evidence="14">G4</strain>
        <tissue evidence="14">Muscle</tissue>
    </source>
</reference>
<name>A0ABD1K826_9TELE</name>
<evidence type="ECO:0000313" key="15">
    <source>
        <dbReference type="Proteomes" id="UP001591681"/>
    </source>
</evidence>
<evidence type="ECO:0000256" key="9">
    <source>
        <dbReference type="ARBA" id="ARBA00023180"/>
    </source>
</evidence>